<protein>
    <submittedName>
        <fullName evidence="1">Uncharacterized protein</fullName>
    </submittedName>
</protein>
<sequence length="261" mass="29171">MSTCNSSQPSLRQVYQDLMAGMTDKDCKVFMQMLRSSWVQFLNQLLPANSHQLQAQDCNTTVAGSEHGTVTHVEGEEEVDSIFAETEAPLIRLPCLGFEDLQDWSDKIVLETASSPLATPSVLLCACCNSEELPSAYPAIINQFGISHHKETLYVYVQALFVKDNAVTPIRSGACYHSSYNVEQLIGEVDLCLHVTARDTSGFSLQHVYTITQRNQYICEVACIWALEQSANPELPALLGWTFRLMRPVVSPWPCVCLYRQ</sequence>
<dbReference type="Proteomes" id="UP001165960">
    <property type="component" value="Unassembled WGS sequence"/>
</dbReference>
<organism evidence="1 2">
    <name type="scientific">Entomophthora muscae</name>
    <dbReference type="NCBI Taxonomy" id="34485"/>
    <lineage>
        <taxon>Eukaryota</taxon>
        <taxon>Fungi</taxon>
        <taxon>Fungi incertae sedis</taxon>
        <taxon>Zoopagomycota</taxon>
        <taxon>Entomophthoromycotina</taxon>
        <taxon>Entomophthoromycetes</taxon>
        <taxon>Entomophthorales</taxon>
        <taxon>Entomophthoraceae</taxon>
        <taxon>Entomophthora</taxon>
    </lineage>
</organism>
<keyword evidence="2" id="KW-1185">Reference proteome</keyword>
<proteinExistence type="predicted"/>
<comment type="caution">
    <text evidence="1">The sequence shown here is derived from an EMBL/GenBank/DDBJ whole genome shotgun (WGS) entry which is preliminary data.</text>
</comment>
<dbReference type="EMBL" id="QTSX02003674">
    <property type="protein sequence ID" value="KAJ9068941.1"/>
    <property type="molecule type" value="Genomic_DNA"/>
</dbReference>
<name>A0ACC2T2X3_9FUNG</name>
<evidence type="ECO:0000313" key="1">
    <source>
        <dbReference type="EMBL" id="KAJ9068941.1"/>
    </source>
</evidence>
<accession>A0ACC2T2X3</accession>
<evidence type="ECO:0000313" key="2">
    <source>
        <dbReference type="Proteomes" id="UP001165960"/>
    </source>
</evidence>
<gene>
    <name evidence="1" type="ORF">DSO57_1023579</name>
</gene>
<reference evidence="1" key="1">
    <citation type="submission" date="2022-04" db="EMBL/GenBank/DDBJ databases">
        <title>Genome of the entomopathogenic fungus Entomophthora muscae.</title>
        <authorList>
            <person name="Elya C."/>
            <person name="Lovett B.R."/>
            <person name="Lee E."/>
            <person name="Macias A.M."/>
            <person name="Hajek A.E."/>
            <person name="De Bivort B.L."/>
            <person name="Kasson M.T."/>
            <person name="De Fine Licht H.H."/>
            <person name="Stajich J.E."/>
        </authorList>
    </citation>
    <scope>NUCLEOTIDE SEQUENCE</scope>
    <source>
        <strain evidence="1">Berkeley</strain>
    </source>
</reference>